<organism evidence="2 3">
    <name type="scientific">Geomicrobium sediminis</name>
    <dbReference type="NCBI Taxonomy" id="1347788"/>
    <lineage>
        <taxon>Bacteria</taxon>
        <taxon>Bacillati</taxon>
        <taxon>Bacillota</taxon>
        <taxon>Bacilli</taxon>
        <taxon>Bacillales</taxon>
        <taxon>Geomicrobium</taxon>
    </lineage>
</organism>
<sequence length="551" mass="60378">MKIIVPQSLTECSARERTLALLDENSAHELLGPFDRLVSPHLEKQNIVPQSDDGVVVMKGTRKSHPCCVIAIEGSFQGGGIGEVSGAKIAAAFELALRDVERGKHLDVIVILDTGGVRLQEANYGLLAISEIQQAAVNLQQYVPIVGIIPGRIGSFGGMSITAGLFNALIMTKEARLGLNGPEVIEQEAGIEEVNSRDRKATYLRIGSASRKKNGLIEYLVEDSVEAIQEAVDQARLTKINQRVTSNEEHVNELLYQDIKAFTSSEDEERTNDSRGRTWLEVLSDIDSVKSSRISTVQSGTMTVSGEKFNLLAVTKDAYHRFPRVRNGEFGLLEGYALADVIDQWIAADATNDQKTPIVAVIDVVSQAYGAQEELLGLHQSCAAAVHAYARARLHGHKIIGLVVGKALSAAFLSHGLQADRILAFDDPYVQVHVMSKESAAKVTKRSLHELERFTKDVPAMAYDVRSFHKLGATDELIEGISVEHPTEEDVSRVQTLIANQLADLEAGGLVSEHRLNNARAKKSRAASIEVRVQMEQQWVNESREERGRIK</sequence>
<dbReference type="PANTHER" id="PTHR42995:SF1">
    <property type="entry name" value="MALONATE DECARBOXYLASE BETA SUBUNIT"/>
    <property type="match status" value="1"/>
</dbReference>
<evidence type="ECO:0000313" key="2">
    <source>
        <dbReference type="EMBL" id="MBM7632759.1"/>
    </source>
</evidence>
<dbReference type="RefSeq" id="WP_204697118.1">
    <property type="nucleotide sequence ID" value="NZ_JAFBEC010000004.1"/>
</dbReference>
<dbReference type="NCBIfam" id="NF005530">
    <property type="entry name" value="PRK07189.1"/>
    <property type="match status" value="1"/>
</dbReference>
<accession>A0ABS2PBR9</accession>
<keyword evidence="3" id="KW-1185">Reference proteome</keyword>
<comment type="caution">
    <text evidence="2">The sequence shown here is derived from an EMBL/GenBank/DDBJ whole genome shotgun (WGS) entry which is preliminary data.</text>
</comment>
<dbReference type="PANTHER" id="PTHR42995">
    <property type="entry name" value="ACETYL-COENZYME A CARBOXYLASE CARBOXYL TRANSFERASE SUBUNIT BETA, CHLOROPLASTIC"/>
    <property type="match status" value="1"/>
</dbReference>
<dbReference type="Pfam" id="PF06833">
    <property type="entry name" value="MdcE"/>
    <property type="match status" value="1"/>
</dbReference>
<dbReference type="EC" id="4.1.1.87" evidence="2"/>
<dbReference type="InterPro" id="IPR009648">
    <property type="entry name" value="Malonate_gamma"/>
</dbReference>
<dbReference type="InterPro" id="IPR029045">
    <property type="entry name" value="ClpP/crotonase-like_dom_sf"/>
</dbReference>
<dbReference type="InterPro" id="IPR017556">
    <property type="entry name" value="Malonate_beta"/>
</dbReference>
<dbReference type="EMBL" id="JAFBEC010000004">
    <property type="protein sequence ID" value="MBM7632759.1"/>
    <property type="molecule type" value="Genomic_DNA"/>
</dbReference>
<dbReference type="NCBIfam" id="TIGR03134">
    <property type="entry name" value="malonate_gamma"/>
    <property type="match status" value="1"/>
</dbReference>
<keyword evidence="2" id="KW-0456">Lyase</keyword>
<dbReference type="NCBIfam" id="TIGR03133">
    <property type="entry name" value="malonate_beta"/>
    <property type="match status" value="1"/>
</dbReference>
<proteinExistence type="predicted"/>
<gene>
    <name evidence="2" type="ORF">JOD17_001853</name>
</gene>
<dbReference type="InterPro" id="IPR034733">
    <property type="entry name" value="AcCoA_carboxyl_beta"/>
</dbReference>
<dbReference type="Pfam" id="PF01039">
    <property type="entry name" value="Carboxyl_trans"/>
    <property type="match status" value="1"/>
</dbReference>
<evidence type="ECO:0000313" key="3">
    <source>
        <dbReference type="Proteomes" id="UP000741863"/>
    </source>
</evidence>
<protein>
    <submittedName>
        <fullName evidence="2">Malonate decarboxylase beta subunit</fullName>
        <ecNumber evidence="2">4.1.1.87</ecNumber>
    </submittedName>
</protein>
<dbReference type="Gene3D" id="3.90.226.10">
    <property type="entry name" value="2-enoyl-CoA Hydratase, Chain A, domain 1"/>
    <property type="match status" value="2"/>
</dbReference>
<dbReference type="GO" id="GO:0016829">
    <property type="term" value="F:lyase activity"/>
    <property type="evidence" value="ECO:0007669"/>
    <property type="project" value="UniProtKB-KW"/>
</dbReference>
<evidence type="ECO:0000259" key="1">
    <source>
        <dbReference type="Pfam" id="PF01039"/>
    </source>
</evidence>
<dbReference type="SUPFAM" id="SSF52096">
    <property type="entry name" value="ClpP/crotonase"/>
    <property type="match status" value="2"/>
</dbReference>
<dbReference type="Proteomes" id="UP000741863">
    <property type="component" value="Unassembled WGS sequence"/>
</dbReference>
<name>A0ABS2PBR9_9BACL</name>
<feature type="domain" description="Acetyl-coenzyme A carboxylase carboxyl transferase subunit beta" evidence="1">
    <location>
        <begin position="14"/>
        <end position="234"/>
    </location>
</feature>
<reference evidence="2 3" key="1">
    <citation type="submission" date="2021-01" db="EMBL/GenBank/DDBJ databases">
        <title>Genomic Encyclopedia of Type Strains, Phase IV (KMG-IV): sequencing the most valuable type-strain genomes for metagenomic binning, comparative biology and taxonomic classification.</title>
        <authorList>
            <person name="Goeker M."/>
        </authorList>
    </citation>
    <scope>NUCLEOTIDE SEQUENCE [LARGE SCALE GENOMIC DNA]</scope>
    <source>
        <strain evidence="2 3">DSM 25540</strain>
    </source>
</reference>